<evidence type="ECO:0000259" key="6">
    <source>
        <dbReference type="Pfam" id="PF00535"/>
    </source>
</evidence>
<keyword evidence="3" id="KW-0328">Glycosyltransferase</keyword>
<evidence type="ECO:0000313" key="7">
    <source>
        <dbReference type="EMBL" id="MBV7257724.1"/>
    </source>
</evidence>
<dbReference type="Pfam" id="PF00535">
    <property type="entry name" value="Glycos_transf_2"/>
    <property type="match status" value="1"/>
</dbReference>
<gene>
    <name evidence="7" type="ORF">KCG44_13105</name>
</gene>
<evidence type="ECO:0000256" key="2">
    <source>
        <dbReference type="ARBA" id="ARBA00022475"/>
    </source>
</evidence>
<name>A0ABS6SH32_9SPHN</name>
<proteinExistence type="predicted"/>
<dbReference type="Proteomes" id="UP000722336">
    <property type="component" value="Unassembled WGS sequence"/>
</dbReference>
<keyword evidence="2" id="KW-1003">Cell membrane</keyword>
<comment type="subcellular location">
    <subcellularLocation>
        <location evidence="1">Cell membrane</location>
    </subcellularLocation>
</comment>
<accession>A0ABS6SH32</accession>
<evidence type="ECO:0000256" key="4">
    <source>
        <dbReference type="ARBA" id="ARBA00022679"/>
    </source>
</evidence>
<feature type="domain" description="Glycosyltransferase 2-like" evidence="6">
    <location>
        <begin position="5"/>
        <end position="105"/>
    </location>
</feature>
<protein>
    <submittedName>
        <fullName evidence="7">TIGR04283 family arsenosugar biosynthesis glycosyltransferase</fullName>
    </submittedName>
</protein>
<evidence type="ECO:0000313" key="8">
    <source>
        <dbReference type="Proteomes" id="UP000722336"/>
    </source>
</evidence>
<dbReference type="CDD" id="cd02522">
    <property type="entry name" value="GT_2_like_a"/>
    <property type="match status" value="1"/>
</dbReference>
<dbReference type="InterPro" id="IPR001173">
    <property type="entry name" value="Glyco_trans_2-like"/>
</dbReference>
<dbReference type="RefSeq" id="WP_218446555.1">
    <property type="nucleotide sequence ID" value="NZ_JAGSPA010000004.1"/>
</dbReference>
<evidence type="ECO:0000256" key="1">
    <source>
        <dbReference type="ARBA" id="ARBA00004236"/>
    </source>
</evidence>
<dbReference type="PANTHER" id="PTHR43646:SF2">
    <property type="entry name" value="GLYCOSYLTRANSFERASE 2-LIKE DOMAIN-CONTAINING PROTEIN"/>
    <property type="match status" value="1"/>
</dbReference>
<comment type="caution">
    <text evidence="7">The sequence shown here is derived from an EMBL/GenBank/DDBJ whole genome shotgun (WGS) entry which is preliminary data.</text>
</comment>
<keyword evidence="4" id="KW-0808">Transferase</keyword>
<dbReference type="NCBIfam" id="TIGR04283">
    <property type="entry name" value="glyco_like_mftF"/>
    <property type="match status" value="1"/>
</dbReference>
<evidence type="ECO:0000256" key="3">
    <source>
        <dbReference type="ARBA" id="ARBA00022676"/>
    </source>
</evidence>
<dbReference type="PANTHER" id="PTHR43646">
    <property type="entry name" value="GLYCOSYLTRANSFERASE"/>
    <property type="match status" value="1"/>
</dbReference>
<sequence length="224" mass="24162">MRDISVIIPALDEADRIGDCLATLAGAEVIVADGGSTDGTVEIARAHGASVVASTGPRGAALNAAAGAASGDILLFLHADTHLPAGWTTGVRDSMQDHGISLGAFSLAIRNARRAERLLCWGANMRSRVFSLPYGDQALFLRAEMFRRLGGFRAVPIMEDFDLVRRARALGRVVTRPEHAVTSPRRWRKKGAVKTTAINQAMLLGWQMGISPERLSAFYRGRRL</sequence>
<evidence type="ECO:0000256" key="5">
    <source>
        <dbReference type="ARBA" id="ARBA00023136"/>
    </source>
</evidence>
<keyword evidence="8" id="KW-1185">Reference proteome</keyword>
<dbReference type="InterPro" id="IPR026461">
    <property type="entry name" value="Trfase_2_rSAM/seldom_assoc"/>
</dbReference>
<keyword evidence="5" id="KW-0472">Membrane</keyword>
<reference evidence="7 8" key="1">
    <citation type="submission" date="2021-04" db="EMBL/GenBank/DDBJ databases">
        <authorList>
            <person name="Pira H."/>
            <person name="Risdian C."/>
            <person name="Wink J."/>
        </authorList>
    </citation>
    <scope>NUCLEOTIDE SEQUENCE [LARGE SCALE GENOMIC DNA]</scope>
    <source>
        <strain evidence="7 8">WHA3</strain>
    </source>
</reference>
<dbReference type="EMBL" id="JAGSPA010000004">
    <property type="protein sequence ID" value="MBV7257724.1"/>
    <property type="molecule type" value="Genomic_DNA"/>
</dbReference>
<organism evidence="7 8">
    <name type="scientific">Pacificimonas pallii</name>
    <dbReference type="NCBI Taxonomy" id="2827236"/>
    <lineage>
        <taxon>Bacteria</taxon>
        <taxon>Pseudomonadati</taxon>
        <taxon>Pseudomonadota</taxon>
        <taxon>Alphaproteobacteria</taxon>
        <taxon>Sphingomonadales</taxon>
        <taxon>Sphingosinicellaceae</taxon>
        <taxon>Pacificimonas</taxon>
    </lineage>
</organism>